<evidence type="ECO:0000256" key="4">
    <source>
        <dbReference type="ARBA" id="ARBA00023136"/>
    </source>
</evidence>
<comment type="caution">
    <text evidence="8">The sequence shown here is derived from an EMBL/GenBank/DDBJ whole genome shotgun (WGS) entry which is preliminary data.</text>
</comment>
<protein>
    <recommendedName>
        <fullName evidence="6">Transport permease protein</fullName>
    </recommendedName>
</protein>
<dbReference type="PROSITE" id="PS51012">
    <property type="entry name" value="ABC_TM2"/>
    <property type="match status" value="1"/>
</dbReference>
<evidence type="ECO:0000259" key="7">
    <source>
        <dbReference type="PROSITE" id="PS51012"/>
    </source>
</evidence>
<name>A0ABR9K387_9ACTN</name>
<dbReference type="RefSeq" id="WP_404800209.1">
    <property type="nucleotide sequence ID" value="NZ_JADBDZ010000001.1"/>
</dbReference>
<dbReference type="InterPro" id="IPR013525">
    <property type="entry name" value="ABC2_TM"/>
</dbReference>
<dbReference type="PANTHER" id="PTHR43229:SF2">
    <property type="entry name" value="NODULATION PROTEIN J"/>
    <property type="match status" value="1"/>
</dbReference>
<feature type="transmembrane region" description="Helical" evidence="6">
    <location>
        <begin position="253"/>
        <end position="273"/>
    </location>
</feature>
<keyword evidence="4 6" id="KW-0472">Membrane</keyword>
<dbReference type="InterPro" id="IPR000412">
    <property type="entry name" value="ABC_2_transport"/>
</dbReference>
<keyword evidence="2 6" id="KW-0812">Transmembrane</keyword>
<dbReference type="Pfam" id="PF01061">
    <property type="entry name" value="ABC2_membrane"/>
    <property type="match status" value="1"/>
</dbReference>
<keyword evidence="6" id="KW-0813">Transport</keyword>
<evidence type="ECO:0000256" key="3">
    <source>
        <dbReference type="ARBA" id="ARBA00022989"/>
    </source>
</evidence>
<evidence type="ECO:0000313" key="9">
    <source>
        <dbReference type="Proteomes" id="UP000627838"/>
    </source>
</evidence>
<dbReference type="InterPro" id="IPR047817">
    <property type="entry name" value="ABC2_TM_bact-type"/>
</dbReference>
<sequence>MTALHVPAVPEIPQGPLGRLRWAAADGWTLTRRALTHWVKRPDQMVMGLAFPVMVVLMMGYLFGGQMEVPGGDYREFIIPGMFAMTMVFGVEATFTAVAADAAKGVSDRFRAMPMAPSAVVVGRGAADLVDSLAAITVMALCGLVMGWRVHDGIVPALVGLGLLLLLRFALIWVGVYLGLIAKGPESVMMIQILVWPIGFLSSAMVAPSTMPGWLGTIAEWNPMSATVTACRDLFGDPALAALAGDSWASDNALLLAVAWPLAITAVFFPLAVRRYRAIGR</sequence>
<dbReference type="PIRSF" id="PIRSF006648">
    <property type="entry name" value="DrrB"/>
    <property type="match status" value="1"/>
</dbReference>
<evidence type="ECO:0000256" key="2">
    <source>
        <dbReference type="ARBA" id="ARBA00022692"/>
    </source>
</evidence>
<accession>A0ABR9K387</accession>
<dbReference type="InterPro" id="IPR051784">
    <property type="entry name" value="Nod_factor_ABC_transporter"/>
</dbReference>
<feature type="transmembrane region" description="Helical" evidence="6">
    <location>
        <begin position="121"/>
        <end position="148"/>
    </location>
</feature>
<keyword evidence="6" id="KW-1003">Cell membrane</keyword>
<feature type="transmembrane region" description="Helical" evidence="6">
    <location>
        <begin position="154"/>
        <end position="181"/>
    </location>
</feature>
<dbReference type="Proteomes" id="UP000627838">
    <property type="component" value="Unassembled WGS sequence"/>
</dbReference>
<comment type="similarity">
    <text evidence="6">Belongs to the ABC-2 integral membrane protein family.</text>
</comment>
<evidence type="ECO:0000256" key="5">
    <source>
        <dbReference type="ARBA" id="ARBA00023251"/>
    </source>
</evidence>
<gene>
    <name evidence="8" type="ORF">H4W34_007159</name>
</gene>
<reference evidence="8 9" key="1">
    <citation type="submission" date="2020-10" db="EMBL/GenBank/DDBJ databases">
        <title>Sequencing the genomes of 1000 actinobacteria strains.</title>
        <authorList>
            <person name="Klenk H.-P."/>
        </authorList>
    </citation>
    <scope>NUCLEOTIDE SEQUENCE [LARGE SCALE GENOMIC DNA]</scope>
    <source>
        <strain evidence="8 9">DSM 46744</strain>
    </source>
</reference>
<dbReference type="PANTHER" id="PTHR43229">
    <property type="entry name" value="NODULATION PROTEIN J"/>
    <property type="match status" value="1"/>
</dbReference>
<keyword evidence="3 6" id="KW-1133">Transmembrane helix</keyword>
<feature type="transmembrane region" description="Helical" evidence="6">
    <location>
        <begin position="193"/>
        <end position="215"/>
    </location>
</feature>
<keyword evidence="9" id="KW-1185">Reference proteome</keyword>
<feature type="transmembrane region" description="Helical" evidence="6">
    <location>
        <begin position="45"/>
        <end position="65"/>
    </location>
</feature>
<proteinExistence type="inferred from homology"/>
<evidence type="ECO:0000256" key="6">
    <source>
        <dbReference type="RuleBase" id="RU361157"/>
    </source>
</evidence>
<evidence type="ECO:0000256" key="1">
    <source>
        <dbReference type="ARBA" id="ARBA00004141"/>
    </source>
</evidence>
<dbReference type="EMBL" id="JADBDZ010000001">
    <property type="protein sequence ID" value="MBE1537326.1"/>
    <property type="molecule type" value="Genomic_DNA"/>
</dbReference>
<organism evidence="8 9">
    <name type="scientific">Actinomadura algeriensis</name>
    <dbReference type="NCBI Taxonomy" id="1679523"/>
    <lineage>
        <taxon>Bacteria</taxon>
        <taxon>Bacillati</taxon>
        <taxon>Actinomycetota</taxon>
        <taxon>Actinomycetes</taxon>
        <taxon>Streptosporangiales</taxon>
        <taxon>Thermomonosporaceae</taxon>
        <taxon>Actinomadura</taxon>
    </lineage>
</organism>
<feature type="transmembrane region" description="Helical" evidence="6">
    <location>
        <begin position="77"/>
        <end position="100"/>
    </location>
</feature>
<evidence type="ECO:0000313" key="8">
    <source>
        <dbReference type="EMBL" id="MBE1537326.1"/>
    </source>
</evidence>
<keyword evidence="5" id="KW-0046">Antibiotic resistance</keyword>
<comment type="subcellular location">
    <subcellularLocation>
        <location evidence="6">Cell membrane</location>
        <topology evidence="6">Multi-pass membrane protein</topology>
    </subcellularLocation>
    <subcellularLocation>
        <location evidence="1">Membrane</location>
        <topology evidence="1">Multi-pass membrane protein</topology>
    </subcellularLocation>
</comment>
<feature type="domain" description="ABC transmembrane type-2" evidence="7">
    <location>
        <begin position="43"/>
        <end position="279"/>
    </location>
</feature>